<evidence type="ECO:0000256" key="1">
    <source>
        <dbReference type="SAM" id="MobiDB-lite"/>
    </source>
</evidence>
<accession>A0A4Q5IUT8</accession>
<dbReference type="RefSeq" id="WP_129989429.1">
    <property type="nucleotide sequence ID" value="NZ_SDPU01000035.1"/>
</dbReference>
<dbReference type="PANTHER" id="PTHR23150">
    <property type="entry name" value="SULFATASE MODIFYING FACTOR 1, 2"/>
    <property type="match status" value="1"/>
</dbReference>
<evidence type="ECO:0000313" key="3">
    <source>
        <dbReference type="EMBL" id="RYU09664.1"/>
    </source>
</evidence>
<dbReference type="SUPFAM" id="SSF56436">
    <property type="entry name" value="C-type lectin-like"/>
    <property type="match status" value="1"/>
</dbReference>
<dbReference type="InterPro" id="IPR016187">
    <property type="entry name" value="CTDL_fold"/>
</dbReference>
<dbReference type="OrthoDB" id="9768004at2"/>
<feature type="domain" description="Sulfatase-modifying factor enzyme-like" evidence="2">
    <location>
        <begin position="42"/>
        <end position="309"/>
    </location>
</feature>
<organism evidence="3 4">
    <name type="scientific">Nocardioides iriomotensis</name>
    <dbReference type="NCBI Taxonomy" id="715784"/>
    <lineage>
        <taxon>Bacteria</taxon>
        <taxon>Bacillati</taxon>
        <taxon>Actinomycetota</taxon>
        <taxon>Actinomycetes</taxon>
        <taxon>Propionibacteriales</taxon>
        <taxon>Nocardioidaceae</taxon>
        <taxon>Nocardioides</taxon>
    </lineage>
</organism>
<dbReference type="InterPro" id="IPR051043">
    <property type="entry name" value="Sulfatase_Mod_Factor_Kinase"/>
</dbReference>
<dbReference type="InterPro" id="IPR042095">
    <property type="entry name" value="SUMF_sf"/>
</dbReference>
<dbReference type="EMBL" id="SDPU01000035">
    <property type="protein sequence ID" value="RYU09664.1"/>
    <property type="molecule type" value="Genomic_DNA"/>
</dbReference>
<proteinExistence type="predicted"/>
<dbReference type="GO" id="GO:0120147">
    <property type="term" value="F:formylglycine-generating oxidase activity"/>
    <property type="evidence" value="ECO:0007669"/>
    <property type="project" value="TreeGrafter"/>
</dbReference>
<dbReference type="PANTHER" id="PTHR23150:SF19">
    <property type="entry name" value="FORMYLGLYCINE-GENERATING ENZYME"/>
    <property type="match status" value="1"/>
</dbReference>
<dbReference type="AlphaFoldDB" id="A0A4Q5IUT8"/>
<dbReference type="InterPro" id="IPR005532">
    <property type="entry name" value="SUMF_dom"/>
</dbReference>
<comment type="caution">
    <text evidence="3">The sequence shown here is derived from an EMBL/GenBank/DDBJ whole genome shotgun (WGS) entry which is preliminary data.</text>
</comment>
<dbReference type="Gene3D" id="3.90.1580.10">
    <property type="entry name" value="paralog of FGE (formylglycine-generating enzyme)"/>
    <property type="match status" value="1"/>
</dbReference>
<dbReference type="Proteomes" id="UP000291189">
    <property type="component" value="Unassembled WGS sequence"/>
</dbReference>
<keyword evidence="4" id="KW-1185">Reference proteome</keyword>
<protein>
    <submittedName>
        <fullName evidence="3">Formylglycine-generating enzyme family protein</fullName>
    </submittedName>
</protein>
<gene>
    <name evidence="3" type="ORF">ETU37_21795</name>
</gene>
<evidence type="ECO:0000259" key="2">
    <source>
        <dbReference type="Pfam" id="PF03781"/>
    </source>
</evidence>
<dbReference type="Pfam" id="PF03781">
    <property type="entry name" value="FGE-sulfatase"/>
    <property type="match status" value="1"/>
</dbReference>
<sequence>MSACCGPARTPTAAGTAPAAVGTVATVGTAPEEVRRRLRRALVDLPGSTYLAGSEGPEARPGDGEGPVRPVTVEAFALGATTVTSRQFAAFVRSTGHVTTAEAEGWSFVPVPLLTAARRCQVVGVVAETPWWGRLDGATWRTPWGPGSDLHGLDDHPVVHVSAADAEAYATWAGLRLPTEAEWELAARGGLEQATYPWGDDLTPRGRHRCNIWQGPFPHHNTVEDGWPATAPVKAFPANGLGFFQMVGNVWEWCTDPWSVSGGPADPGQRVVRGGSFMCHDSFCNRYRVSARTANTPDSTSSHTGFRVAADQ</sequence>
<name>A0A4Q5IUT8_9ACTN</name>
<feature type="compositionally biased region" description="Polar residues" evidence="1">
    <location>
        <begin position="293"/>
        <end position="304"/>
    </location>
</feature>
<reference evidence="3 4" key="1">
    <citation type="submission" date="2019-01" db="EMBL/GenBank/DDBJ databases">
        <title>Nocardioides guangzhouensis sp. nov., an actinobacterium isolated from soil.</title>
        <authorList>
            <person name="Fu Y."/>
            <person name="Cai Y."/>
            <person name="Lin Z."/>
            <person name="Chen P."/>
        </authorList>
    </citation>
    <scope>NUCLEOTIDE SEQUENCE [LARGE SCALE GENOMIC DNA]</scope>
    <source>
        <strain evidence="3 4">NBRC 105384</strain>
    </source>
</reference>
<feature type="region of interest" description="Disordered" evidence="1">
    <location>
        <begin position="293"/>
        <end position="312"/>
    </location>
</feature>
<evidence type="ECO:0000313" key="4">
    <source>
        <dbReference type="Proteomes" id="UP000291189"/>
    </source>
</evidence>